<name>A0A8D9F7Z8_9HEMI</name>
<sequence length="108" mass="12917">MSKIVGKSTSEVRNLVRISYWDVENVFNYKRVISKFRCAKFLCPFLEGFTGTASPQPRRVPRLKFEHRTFEYDEYSLFLVKKNEKIKKRKTPQYLCSISNQIKKQEEN</sequence>
<organism evidence="1">
    <name type="scientific">Cacopsylla melanoneura</name>
    <dbReference type="NCBI Taxonomy" id="428564"/>
    <lineage>
        <taxon>Eukaryota</taxon>
        <taxon>Metazoa</taxon>
        <taxon>Ecdysozoa</taxon>
        <taxon>Arthropoda</taxon>
        <taxon>Hexapoda</taxon>
        <taxon>Insecta</taxon>
        <taxon>Pterygota</taxon>
        <taxon>Neoptera</taxon>
        <taxon>Paraneoptera</taxon>
        <taxon>Hemiptera</taxon>
        <taxon>Sternorrhyncha</taxon>
        <taxon>Psylloidea</taxon>
        <taxon>Psyllidae</taxon>
        <taxon>Psyllinae</taxon>
        <taxon>Cacopsylla</taxon>
    </lineage>
</organism>
<proteinExistence type="predicted"/>
<dbReference type="EMBL" id="HBUF01617744">
    <property type="protein sequence ID" value="CAG6780282.1"/>
    <property type="molecule type" value="Transcribed_RNA"/>
</dbReference>
<reference evidence="1" key="1">
    <citation type="submission" date="2021-05" db="EMBL/GenBank/DDBJ databases">
        <authorList>
            <person name="Alioto T."/>
            <person name="Alioto T."/>
            <person name="Gomez Garrido J."/>
        </authorList>
    </citation>
    <scope>NUCLEOTIDE SEQUENCE</scope>
</reference>
<protein>
    <submittedName>
        <fullName evidence="1">Uncharacterized protein</fullName>
    </submittedName>
</protein>
<accession>A0A8D9F7Z8</accession>
<evidence type="ECO:0000313" key="1">
    <source>
        <dbReference type="EMBL" id="CAG6780282.1"/>
    </source>
</evidence>
<dbReference type="AlphaFoldDB" id="A0A8D9F7Z8"/>